<dbReference type="Proteomes" id="UP000509510">
    <property type="component" value="Chromosome III"/>
</dbReference>
<keyword evidence="1" id="KW-0805">Transcription regulation</keyword>
<organism evidence="7 8">
    <name type="scientific">Talaromyces rugulosus</name>
    <name type="common">Penicillium rugulosum</name>
    <dbReference type="NCBI Taxonomy" id="121627"/>
    <lineage>
        <taxon>Eukaryota</taxon>
        <taxon>Fungi</taxon>
        <taxon>Dikarya</taxon>
        <taxon>Ascomycota</taxon>
        <taxon>Pezizomycotina</taxon>
        <taxon>Eurotiomycetes</taxon>
        <taxon>Eurotiomycetidae</taxon>
        <taxon>Eurotiales</taxon>
        <taxon>Trichocomaceae</taxon>
        <taxon>Talaromyces</taxon>
        <taxon>Talaromyces sect. Islandici</taxon>
    </lineage>
</organism>
<sequence>MSGSAAAKPSPSKTATAPRKRRKRTTTGGAPDDCFACAQNGVKCDRRRPYCSQCLDRGNACSGYKTTLTWGVGVASRGKLRGRALPVSDGQSTASSPKERRHSAFKTSPRPSHRRSSPVKAAPVVPSLSVPEAEPTALYDTTQHWPAPAVQQPDPQNDARSVPSSHNHVFGLNGPSAMLQRPVDGHPHQIPNYSFHLHTTSSGISEPTQEAWAQPVSVPHTTAYTAYVDYGHPVSLQWQQPTTGKRSASFDDDREIDEAYMASLASETSQPPTTIYRPDQNQVQIQNQHIWAISQSPFANSLPDLLLEQSVGRTPRIRYLISYFAEVIAPVIVAFDSPSNPYRTRILQLAHHSDTLQHAIAALSASNIRQRREEKIHSTERTEPSRMSSMAHRALTDVSFQERHGIRDISGNNNEEIFHKSVAIRSLNAQLADPSKRHDDSVLATLLVLCLFHICETGVAHFQTQFAGVRKLLSMRRRTNLLESEEARWCTRMFTWFDAMTATINNREGELQGQLLDMTCLSDEEWAMENLAGCDGRLFKVIARLGRLNVLAQNKPVDPSYNIDMPPAMPVLPPSVSHYTPNGMNVAYATNLYSNTLVQVGNAEFWTEWHSVRQQLEGWRLDALSLAGGHDLNTLSPPYSSGSLSSSPSSAPTFASVPMSPSSKYLVAPNNMTDLSNISEAFRYSALLYTERLAYPDLPSTHPRIQTFVLTAMHYIAAVRSDVYLLWPLFVTGSECVYAEHRAAIRDRCRDIQKDSGFYNNISCLELLEKIWARNPAVQTQDQGIYNSFHGMPGNPVSNMRTQVHHKVTGHSQGFKWQSIVDEEGIDGEYIVI</sequence>
<dbReference type="EMBL" id="CP055900">
    <property type="protein sequence ID" value="QKX58080.1"/>
    <property type="molecule type" value="Genomic_DNA"/>
</dbReference>
<name>A0A7H8QVM9_TALRU</name>
<dbReference type="Pfam" id="PF11951">
    <property type="entry name" value="Fungal_trans_2"/>
    <property type="match status" value="1"/>
</dbReference>
<dbReference type="CDD" id="cd00067">
    <property type="entry name" value="GAL4"/>
    <property type="match status" value="1"/>
</dbReference>
<dbReference type="GeneID" id="55992699"/>
<feature type="region of interest" description="Disordered" evidence="5">
    <location>
        <begin position="1"/>
        <end position="37"/>
    </location>
</feature>
<protein>
    <recommendedName>
        <fullName evidence="6">Zn(2)-C6 fungal-type domain-containing protein</fullName>
    </recommendedName>
</protein>
<dbReference type="KEGG" id="trg:TRUGW13939_05201"/>
<dbReference type="PANTHER" id="PTHR31069">
    <property type="entry name" value="OLEATE-ACTIVATED TRANSCRIPTION FACTOR 1-RELATED"/>
    <property type="match status" value="1"/>
</dbReference>
<dbReference type="InterPro" id="IPR001138">
    <property type="entry name" value="Zn2Cys6_DnaBD"/>
</dbReference>
<dbReference type="SUPFAM" id="SSF57701">
    <property type="entry name" value="Zn2/Cys6 DNA-binding domain"/>
    <property type="match status" value="1"/>
</dbReference>
<proteinExistence type="predicted"/>
<keyword evidence="2" id="KW-0238">DNA-binding</keyword>
<gene>
    <name evidence="7" type="ORF">TRUGW13939_05201</name>
</gene>
<keyword evidence="3" id="KW-0804">Transcription</keyword>
<dbReference type="GO" id="GO:0000981">
    <property type="term" value="F:DNA-binding transcription factor activity, RNA polymerase II-specific"/>
    <property type="evidence" value="ECO:0007669"/>
    <property type="project" value="InterPro"/>
</dbReference>
<keyword evidence="4" id="KW-0539">Nucleus</keyword>
<keyword evidence="8" id="KW-1185">Reference proteome</keyword>
<evidence type="ECO:0000256" key="5">
    <source>
        <dbReference type="SAM" id="MobiDB-lite"/>
    </source>
</evidence>
<dbReference type="InterPro" id="IPR021858">
    <property type="entry name" value="Fun_TF"/>
</dbReference>
<accession>A0A7H8QVM9</accession>
<dbReference type="AlphaFoldDB" id="A0A7H8QVM9"/>
<feature type="compositionally biased region" description="Polar residues" evidence="5">
    <location>
        <begin position="153"/>
        <end position="167"/>
    </location>
</feature>
<dbReference type="PROSITE" id="PS50048">
    <property type="entry name" value="ZN2_CY6_FUNGAL_2"/>
    <property type="match status" value="1"/>
</dbReference>
<feature type="compositionally biased region" description="Basic and acidic residues" evidence="5">
    <location>
        <begin position="371"/>
        <end position="384"/>
    </location>
</feature>
<evidence type="ECO:0000256" key="3">
    <source>
        <dbReference type="ARBA" id="ARBA00023163"/>
    </source>
</evidence>
<evidence type="ECO:0000256" key="1">
    <source>
        <dbReference type="ARBA" id="ARBA00023015"/>
    </source>
</evidence>
<evidence type="ECO:0000313" key="8">
    <source>
        <dbReference type="Proteomes" id="UP000509510"/>
    </source>
</evidence>
<reference evidence="8" key="1">
    <citation type="submission" date="2020-06" db="EMBL/GenBank/DDBJ databases">
        <title>A chromosome-scale genome assembly of Talaromyces rugulosus W13939.</title>
        <authorList>
            <person name="Wang B."/>
            <person name="Guo L."/>
            <person name="Ye K."/>
            <person name="Wang L."/>
        </authorList>
    </citation>
    <scope>NUCLEOTIDE SEQUENCE [LARGE SCALE GENOMIC DNA]</scope>
    <source>
        <strain evidence="8">W13939</strain>
    </source>
</reference>
<dbReference type="InterPro" id="IPR050675">
    <property type="entry name" value="OAF3"/>
</dbReference>
<feature type="region of interest" description="Disordered" evidence="5">
    <location>
        <begin position="146"/>
        <end position="171"/>
    </location>
</feature>
<evidence type="ECO:0000256" key="4">
    <source>
        <dbReference type="ARBA" id="ARBA00023242"/>
    </source>
</evidence>
<dbReference type="GO" id="GO:0008270">
    <property type="term" value="F:zinc ion binding"/>
    <property type="evidence" value="ECO:0007669"/>
    <property type="project" value="InterPro"/>
</dbReference>
<feature type="compositionally biased region" description="Low complexity" evidence="5">
    <location>
        <begin position="1"/>
        <end position="17"/>
    </location>
</feature>
<feature type="region of interest" description="Disordered" evidence="5">
    <location>
        <begin position="371"/>
        <end position="391"/>
    </location>
</feature>
<feature type="region of interest" description="Disordered" evidence="5">
    <location>
        <begin position="83"/>
        <end position="129"/>
    </location>
</feature>
<evidence type="ECO:0000259" key="6">
    <source>
        <dbReference type="PROSITE" id="PS50048"/>
    </source>
</evidence>
<dbReference type="RefSeq" id="XP_035344258.1">
    <property type="nucleotide sequence ID" value="XM_035488365.1"/>
</dbReference>
<dbReference type="PANTHER" id="PTHR31069:SF28">
    <property type="entry name" value="ZN(II)2CYS6 TRANSCRIPTION FACTOR (EUROFUNG)"/>
    <property type="match status" value="1"/>
</dbReference>
<dbReference type="GO" id="GO:0003677">
    <property type="term" value="F:DNA binding"/>
    <property type="evidence" value="ECO:0007669"/>
    <property type="project" value="UniProtKB-KW"/>
</dbReference>
<feature type="domain" description="Zn(2)-C6 fungal-type" evidence="6">
    <location>
        <begin position="33"/>
        <end position="62"/>
    </location>
</feature>
<evidence type="ECO:0000256" key="2">
    <source>
        <dbReference type="ARBA" id="ARBA00023125"/>
    </source>
</evidence>
<evidence type="ECO:0000313" key="7">
    <source>
        <dbReference type="EMBL" id="QKX58080.1"/>
    </source>
</evidence>
<dbReference type="OrthoDB" id="3431704at2759"/>
<dbReference type="Pfam" id="PF00172">
    <property type="entry name" value="Zn_clus"/>
    <property type="match status" value="1"/>
</dbReference>
<dbReference type="InterPro" id="IPR036864">
    <property type="entry name" value="Zn2-C6_fun-type_DNA-bd_sf"/>
</dbReference>